<dbReference type="GO" id="GO:0005213">
    <property type="term" value="F:structural constituent of egg chorion"/>
    <property type="evidence" value="ECO:0007669"/>
    <property type="project" value="InterPro"/>
</dbReference>
<evidence type="ECO:0000256" key="2">
    <source>
        <dbReference type="ARBA" id="ARBA00005906"/>
    </source>
</evidence>
<keyword evidence="5" id="KW-0732">Signal</keyword>
<comment type="similarity">
    <text evidence="2 4">Belongs to the chorion protein family.</text>
</comment>
<dbReference type="AlphaFoldDB" id="A0A921YY81"/>
<reference evidence="6" key="2">
    <citation type="submission" date="2020-12" db="EMBL/GenBank/DDBJ databases">
        <authorList>
            <person name="Kanost M."/>
        </authorList>
    </citation>
    <scope>NUCLEOTIDE SEQUENCE</scope>
</reference>
<dbReference type="EMBL" id="JH668342">
    <property type="protein sequence ID" value="KAG6447205.1"/>
    <property type="molecule type" value="Genomic_DNA"/>
</dbReference>
<proteinExistence type="inferred from homology"/>
<accession>A0A921YY81</accession>
<dbReference type="InterPro" id="IPR002635">
    <property type="entry name" value="Chorion"/>
</dbReference>
<keyword evidence="3" id="KW-0677">Repeat</keyword>
<organism evidence="6 7">
    <name type="scientific">Manduca sexta</name>
    <name type="common">Tobacco hawkmoth</name>
    <name type="synonym">Tobacco hornworm</name>
    <dbReference type="NCBI Taxonomy" id="7130"/>
    <lineage>
        <taxon>Eukaryota</taxon>
        <taxon>Metazoa</taxon>
        <taxon>Ecdysozoa</taxon>
        <taxon>Arthropoda</taxon>
        <taxon>Hexapoda</taxon>
        <taxon>Insecta</taxon>
        <taxon>Pterygota</taxon>
        <taxon>Neoptera</taxon>
        <taxon>Endopterygota</taxon>
        <taxon>Lepidoptera</taxon>
        <taxon>Glossata</taxon>
        <taxon>Ditrysia</taxon>
        <taxon>Bombycoidea</taxon>
        <taxon>Sphingidae</taxon>
        <taxon>Sphinginae</taxon>
        <taxon>Sphingini</taxon>
        <taxon>Manduca</taxon>
    </lineage>
</organism>
<dbReference type="Proteomes" id="UP000791440">
    <property type="component" value="Unassembled WGS sequence"/>
</dbReference>
<dbReference type="EMBL" id="JH668342">
    <property type="protein sequence ID" value="KAG6447206.1"/>
    <property type="molecule type" value="Genomic_DNA"/>
</dbReference>
<dbReference type="Pfam" id="PF01723">
    <property type="entry name" value="Chorion_1"/>
    <property type="match status" value="1"/>
</dbReference>
<comment type="caution">
    <text evidence="6">The sequence shown here is derived from an EMBL/GenBank/DDBJ whole genome shotgun (WGS) entry which is preliminary data.</text>
</comment>
<dbReference type="GO" id="GO:0042600">
    <property type="term" value="C:egg chorion"/>
    <property type="evidence" value="ECO:0007669"/>
    <property type="project" value="InterPro"/>
</dbReference>
<protein>
    <submittedName>
        <fullName evidence="6">Uncharacterized protein</fullName>
    </submittedName>
</protein>
<evidence type="ECO:0000256" key="5">
    <source>
        <dbReference type="SAM" id="SignalP"/>
    </source>
</evidence>
<evidence type="ECO:0000256" key="1">
    <source>
        <dbReference type="ARBA" id="ARBA00003434"/>
    </source>
</evidence>
<evidence type="ECO:0000256" key="3">
    <source>
        <dbReference type="ARBA" id="ARBA00022737"/>
    </source>
</evidence>
<evidence type="ECO:0000313" key="6">
    <source>
        <dbReference type="EMBL" id="KAG6447205.1"/>
    </source>
</evidence>
<keyword evidence="7" id="KW-1185">Reference proteome</keyword>
<reference evidence="6" key="1">
    <citation type="journal article" date="2016" name="Insect Biochem. Mol. Biol.">
        <title>Multifaceted biological insights from a draft genome sequence of the tobacco hornworm moth, Manduca sexta.</title>
        <authorList>
            <person name="Kanost M.R."/>
            <person name="Arrese E.L."/>
            <person name="Cao X."/>
            <person name="Chen Y.R."/>
            <person name="Chellapilla S."/>
            <person name="Goldsmith M.R."/>
            <person name="Grosse-Wilde E."/>
            <person name="Heckel D.G."/>
            <person name="Herndon N."/>
            <person name="Jiang H."/>
            <person name="Papanicolaou A."/>
            <person name="Qu J."/>
            <person name="Soulages J.L."/>
            <person name="Vogel H."/>
            <person name="Walters J."/>
            <person name="Waterhouse R.M."/>
            <person name="Ahn S.J."/>
            <person name="Almeida F.C."/>
            <person name="An C."/>
            <person name="Aqrawi P."/>
            <person name="Bretschneider A."/>
            <person name="Bryant W.B."/>
            <person name="Bucks S."/>
            <person name="Chao H."/>
            <person name="Chevignon G."/>
            <person name="Christen J.M."/>
            <person name="Clarke D.F."/>
            <person name="Dittmer N.T."/>
            <person name="Ferguson L.C.F."/>
            <person name="Garavelou S."/>
            <person name="Gordon K.H.J."/>
            <person name="Gunaratna R.T."/>
            <person name="Han Y."/>
            <person name="Hauser F."/>
            <person name="He Y."/>
            <person name="Heidel-Fischer H."/>
            <person name="Hirsh A."/>
            <person name="Hu Y."/>
            <person name="Jiang H."/>
            <person name="Kalra D."/>
            <person name="Klinner C."/>
            <person name="Konig C."/>
            <person name="Kovar C."/>
            <person name="Kroll A.R."/>
            <person name="Kuwar S.S."/>
            <person name="Lee S.L."/>
            <person name="Lehman R."/>
            <person name="Li K."/>
            <person name="Li Z."/>
            <person name="Liang H."/>
            <person name="Lovelace S."/>
            <person name="Lu Z."/>
            <person name="Mansfield J.H."/>
            <person name="McCulloch K.J."/>
            <person name="Mathew T."/>
            <person name="Morton B."/>
            <person name="Muzny D.M."/>
            <person name="Neunemann D."/>
            <person name="Ongeri F."/>
            <person name="Pauchet Y."/>
            <person name="Pu L.L."/>
            <person name="Pyrousis I."/>
            <person name="Rao X.J."/>
            <person name="Redding A."/>
            <person name="Roesel C."/>
            <person name="Sanchez-Gracia A."/>
            <person name="Schaack S."/>
            <person name="Shukla A."/>
            <person name="Tetreau G."/>
            <person name="Wang Y."/>
            <person name="Xiong G.H."/>
            <person name="Traut W."/>
            <person name="Walsh T.K."/>
            <person name="Worley K.C."/>
            <person name="Wu D."/>
            <person name="Wu W."/>
            <person name="Wu Y.Q."/>
            <person name="Zhang X."/>
            <person name="Zou Z."/>
            <person name="Zucker H."/>
            <person name="Briscoe A.D."/>
            <person name="Burmester T."/>
            <person name="Clem R.J."/>
            <person name="Feyereisen R."/>
            <person name="Grimmelikhuijzen C.J.P."/>
            <person name="Hamodrakas S.J."/>
            <person name="Hansson B.S."/>
            <person name="Huguet E."/>
            <person name="Jermiin L.S."/>
            <person name="Lan Q."/>
            <person name="Lehman H.K."/>
            <person name="Lorenzen M."/>
            <person name="Merzendorfer H."/>
            <person name="Michalopoulos I."/>
            <person name="Morton D.B."/>
            <person name="Muthukrishnan S."/>
            <person name="Oakeshott J.G."/>
            <person name="Palmer W."/>
            <person name="Park Y."/>
            <person name="Passarelli A.L."/>
            <person name="Rozas J."/>
            <person name="Schwartz L.M."/>
            <person name="Smith W."/>
            <person name="Southgate A."/>
            <person name="Vilcinskas A."/>
            <person name="Vogt R."/>
            <person name="Wang P."/>
            <person name="Werren J."/>
            <person name="Yu X.Q."/>
            <person name="Zhou J.J."/>
            <person name="Brown S.J."/>
            <person name="Scherer S.E."/>
            <person name="Richards S."/>
            <person name="Blissard G.W."/>
        </authorList>
    </citation>
    <scope>NUCLEOTIDE SEQUENCE</scope>
</reference>
<sequence>MEFKTVICFSALVIQTISAQCFGNAFNGFGPGMPELAYPGPYGPNMGCGLNTGLVGLGNAFGPGPCAGPVIATEPYVPAALANMPPPGMSICSDNLLIEGPVVIAGRMPFVGSVGVEGIFPTAGAGAVSYGCGDGAVGIVAEGPRAPVAEFAYGPGLAEGVMYGAGPLGCGSRMLY</sequence>
<comment type="function">
    <text evidence="1">This protein is one of many from the eggshell of the silk moth.</text>
</comment>
<gene>
    <name evidence="6" type="ORF">O3G_MSEX004801</name>
</gene>
<evidence type="ECO:0000313" key="7">
    <source>
        <dbReference type="Proteomes" id="UP000791440"/>
    </source>
</evidence>
<evidence type="ECO:0000256" key="4">
    <source>
        <dbReference type="RuleBase" id="RU004378"/>
    </source>
</evidence>
<feature type="signal peptide" evidence="5">
    <location>
        <begin position="1"/>
        <end position="19"/>
    </location>
</feature>
<feature type="chain" id="PRO_5038276386" evidence="5">
    <location>
        <begin position="20"/>
        <end position="176"/>
    </location>
</feature>
<dbReference type="OrthoDB" id="6930117at2759"/>
<dbReference type="GO" id="GO:0007304">
    <property type="term" value="P:chorion-containing eggshell formation"/>
    <property type="evidence" value="ECO:0007669"/>
    <property type="project" value="InterPro"/>
</dbReference>
<name>A0A921YY81_MANSE</name>